<dbReference type="PRINTS" id="PR00452">
    <property type="entry name" value="SH3DOMAIN"/>
</dbReference>
<feature type="domain" description="SH3" evidence="5">
    <location>
        <begin position="379"/>
        <end position="438"/>
    </location>
</feature>
<feature type="repeat" description="ANK" evidence="2">
    <location>
        <begin position="205"/>
        <end position="237"/>
    </location>
</feature>
<accession>A0A0D2X133</accession>
<dbReference type="CDD" id="cd17091">
    <property type="entry name" value="FERM_F0_SHANK"/>
    <property type="match status" value="1"/>
</dbReference>
<dbReference type="InterPro" id="IPR036028">
    <property type="entry name" value="SH3-like_dom_sf"/>
</dbReference>
<dbReference type="PROSITE" id="PS50088">
    <property type="entry name" value="ANK_REPEAT"/>
    <property type="match status" value="5"/>
</dbReference>
<dbReference type="STRING" id="595528.A0A0D2X133"/>
<dbReference type="eggNOG" id="KOG0504">
    <property type="taxonomic scope" value="Eukaryota"/>
</dbReference>
<dbReference type="Pfam" id="PF12796">
    <property type="entry name" value="Ank_2"/>
    <property type="match status" value="2"/>
</dbReference>
<evidence type="ECO:0000256" key="2">
    <source>
        <dbReference type="PROSITE-ProRule" id="PRU00023"/>
    </source>
</evidence>
<dbReference type="Proteomes" id="UP000008743">
    <property type="component" value="Unassembled WGS sequence"/>
</dbReference>
<evidence type="ECO:0000313" key="6">
    <source>
        <dbReference type="EMBL" id="KJE90109.1"/>
    </source>
</evidence>
<dbReference type="InterPro" id="IPR036770">
    <property type="entry name" value="Ankyrin_rpt-contain_sf"/>
</dbReference>
<dbReference type="InterPro" id="IPR002110">
    <property type="entry name" value="Ankyrin_rpt"/>
</dbReference>
<evidence type="ECO:0000256" key="1">
    <source>
        <dbReference type="ARBA" id="ARBA00022443"/>
    </source>
</evidence>
<dbReference type="Pfam" id="PF16511">
    <property type="entry name" value="FERM_f0"/>
    <property type="match status" value="1"/>
</dbReference>
<feature type="repeat" description="ANK" evidence="2">
    <location>
        <begin position="271"/>
        <end position="303"/>
    </location>
</feature>
<dbReference type="GO" id="GO:0030160">
    <property type="term" value="F:synaptic receptor adaptor activity"/>
    <property type="evidence" value="ECO:0007669"/>
    <property type="project" value="TreeGrafter"/>
</dbReference>
<keyword evidence="7" id="KW-1185">Reference proteome</keyword>
<dbReference type="eggNOG" id="KOG2070">
    <property type="taxonomic scope" value="Eukaryota"/>
</dbReference>
<feature type="compositionally biased region" description="Low complexity" evidence="4">
    <location>
        <begin position="529"/>
        <end position="542"/>
    </location>
</feature>
<keyword evidence="1 3" id="KW-0728">SH3 domain</keyword>
<dbReference type="EMBL" id="KE346361">
    <property type="protein sequence ID" value="KJE90109.1"/>
    <property type="molecule type" value="Genomic_DNA"/>
</dbReference>
<dbReference type="Gene3D" id="1.25.40.20">
    <property type="entry name" value="Ankyrin repeat-containing domain"/>
    <property type="match status" value="1"/>
</dbReference>
<feature type="region of interest" description="Disordered" evidence="4">
    <location>
        <begin position="667"/>
        <end position="702"/>
    </location>
</feature>
<dbReference type="SUPFAM" id="SSF50044">
    <property type="entry name" value="SH3-domain"/>
    <property type="match status" value="1"/>
</dbReference>
<evidence type="ECO:0000256" key="4">
    <source>
        <dbReference type="SAM" id="MobiDB-lite"/>
    </source>
</evidence>
<protein>
    <recommendedName>
        <fullName evidence="5">SH3 domain-containing protein</fullName>
    </recommendedName>
</protein>
<dbReference type="InterPro" id="IPR051569">
    <property type="entry name" value="SHANK"/>
</dbReference>
<dbReference type="PANTHER" id="PTHR24135">
    <property type="entry name" value="SH3 AND MULTIPLE ANKYRIN REPEAT DOMAINS PROTEIN"/>
    <property type="match status" value="1"/>
</dbReference>
<reference evidence="7" key="1">
    <citation type="submission" date="2011-02" db="EMBL/GenBank/DDBJ databases">
        <title>The Genome Sequence of Capsaspora owczarzaki ATCC 30864.</title>
        <authorList>
            <person name="Russ C."/>
            <person name="Cuomo C."/>
            <person name="Burger G."/>
            <person name="Gray M.W."/>
            <person name="Holland P.W.H."/>
            <person name="King N."/>
            <person name="Lang F.B.F."/>
            <person name="Roger A.J."/>
            <person name="Ruiz-Trillo I."/>
            <person name="Young S.K."/>
            <person name="Zeng Q."/>
            <person name="Gargeya S."/>
            <person name="Alvarado L."/>
            <person name="Berlin A."/>
            <person name="Chapman S.B."/>
            <person name="Chen Z."/>
            <person name="Freedman E."/>
            <person name="Gellesch M."/>
            <person name="Goldberg J."/>
            <person name="Griggs A."/>
            <person name="Gujja S."/>
            <person name="Heilman E."/>
            <person name="Heiman D."/>
            <person name="Howarth C."/>
            <person name="Mehta T."/>
            <person name="Neiman D."/>
            <person name="Pearson M."/>
            <person name="Roberts A."/>
            <person name="Saif S."/>
            <person name="Shea T."/>
            <person name="Shenoy N."/>
            <person name="Sisk P."/>
            <person name="Stolte C."/>
            <person name="Sykes S."/>
            <person name="White J."/>
            <person name="Yandava C."/>
            <person name="Haas B."/>
            <person name="Nusbaum C."/>
            <person name="Birren B."/>
        </authorList>
    </citation>
    <scope>NUCLEOTIDE SEQUENCE</scope>
    <source>
        <strain evidence="7">ATCC 30864</strain>
    </source>
</reference>
<dbReference type="PROSITE" id="PS50002">
    <property type="entry name" value="SH3"/>
    <property type="match status" value="1"/>
</dbReference>
<dbReference type="PROSITE" id="PS50297">
    <property type="entry name" value="ANK_REP_REGION"/>
    <property type="match status" value="3"/>
</dbReference>
<dbReference type="SUPFAM" id="SSF48403">
    <property type="entry name" value="Ankyrin repeat"/>
    <property type="match status" value="1"/>
</dbReference>
<dbReference type="GO" id="GO:0035255">
    <property type="term" value="F:ionotropic glutamate receptor binding"/>
    <property type="evidence" value="ECO:0007669"/>
    <property type="project" value="TreeGrafter"/>
</dbReference>
<feature type="repeat" description="ANK" evidence="2">
    <location>
        <begin position="238"/>
        <end position="270"/>
    </location>
</feature>
<dbReference type="Gene3D" id="2.30.30.40">
    <property type="entry name" value="SH3 Domains"/>
    <property type="match status" value="1"/>
</dbReference>
<sequence>MPVSILLRVEIPSQNLQKSLLFEPHLPVWFAKQLILDKMSKDEENVINYGLFIPPANGRAGKFLDEERLLASYSLENNDLVSFRLKRKLYRDVIDDKQLIEYNSKSSRKKFGELVAKGNVEKIQKMLKSGTDPNFVLETGDTPLALAAGRDMKDMIVVLVDGGAYMDYRCANSHTPLHTASILGSTLALKTMLDLGASPNYRDKLGLTPLYHACMTGQQGSAELLLKYEAQLQQCDQQAWSELHQACKHGHAAIVDLLVWYGAMINAQNVTGNTAMHVSILQKQPNCTKILLKRGASKDIQNKGAQTPFQMAAMSGLNEIAEFIRAFKPEDVVRFTAEPAYERRKRSSNASSSGSSTPKTAHKAPASAAKKKVQVTRLAVTTKGRVLYPYRASRADELELNEGDTIEIFQKGDDGWWEGINGERTGWFPSNYVEEHTVPYRNARDSVLIPPPPPVEDMESEPVADGATGNISLWMSTDRLSRFMRQASMMSLNQVGSTMSLNTVGLAQPSAGYFNDMPPPPPEFGGGSSNSSSGPASMNGSSTNLNLNAHPPLNKGNSFGSIPPPQIPSAAAAIMNRGNRAASFNTGSNPVFIPPPPSFAGTSFSSSSLPSSMPPPTARKPSAGSYNGTNGVKTTTVAALFDDNSLPPPPPVDFDFLPPPPSFLTNGSFDLHSLPPPPPAMLDGAGGGYFDDGLPLPPPPPM</sequence>
<evidence type="ECO:0000313" key="7">
    <source>
        <dbReference type="Proteomes" id="UP000008743"/>
    </source>
</evidence>
<dbReference type="AlphaFoldDB" id="A0A0D2X133"/>
<feature type="compositionally biased region" description="Low complexity" evidence="4">
    <location>
        <begin position="602"/>
        <end position="611"/>
    </location>
</feature>
<feature type="repeat" description="ANK" evidence="2">
    <location>
        <begin position="139"/>
        <end position="171"/>
    </location>
</feature>
<dbReference type="InterPro" id="IPR032425">
    <property type="entry name" value="FERM_f0"/>
</dbReference>
<dbReference type="PANTHER" id="PTHR24135:SF28">
    <property type="entry name" value="LD13733P"/>
    <property type="match status" value="1"/>
</dbReference>
<dbReference type="PhylomeDB" id="A0A0D2X133"/>
<gene>
    <name evidence="6" type="ORF">CAOG_001460</name>
</gene>
<dbReference type="Pfam" id="PF14604">
    <property type="entry name" value="SH3_9"/>
    <property type="match status" value="1"/>
</dbReference>
<organism evidence="6 7">
    <name type="scientific">Capsaspora owczarzaki (strain ATCC 30864)</name>
    <dbReference type="NCBI Taxonomy" id="595528"/>
    <lineage>
        <taxon>Eukaryota</taxon>
        <taxon>Filasterea</taxon>
        <taxon>Capsaspora</taxon>
    </lineage>
</organism>
<proteinExistence type="predicted"/>
<feature type="compositionally biased region" description="Low complexity" evidence="4">
    <location>
        <begin position="348"/>
        <end position="368"/>
    </location>
</feature>
<dbReference type="SMART" id="SM00248">
    <property type="entry name" value="ANK"/>
    <property type="match status" value="6"/>
</dbReference>
<dbReference type="SMART" id="SM00326">
    <property type="entry name" value="SH3"/>
    <property type="match status" value="1"/>
</dbReference>
<dbReference type="OrthoDB" id="445896at2759"/>
<evidence type="ECO:0000256" key="3">
    <source>
        <dbReference type="PROSITE-ProRule" id="PRU00192"/>
    </source>
</evidence>
<dbReference type="InterPro" id="IPR001452">
    <property type="entry name" value="SH3_domain"/>
</dbReference>
<feature type="region of interest" description="Disordered" evidence="4">
    <location>
        <begin position="512"/>
        <end position="565"/>
    </location>
</feature>
<keyword evidence="2" id="KW-0040">ANK repeat</keyword>
<feature type="region of interest" description="Disordered" evidence="4">
    <location>
        <begin position="602"/>
        <end position="630"/>
    </location>
</feature>
<name>A0A0D2X133_CAPO3</name>
<dbReference type="Gene3D" id="3.10.20.90">
    <property type="entry name" value="Phosphatidylinositol 3-kinase Catalytic Subunit, Chain A, domain 1"/>
    <property type="match status" value="1"/>
</dbReference>
<feature type="repeat" description="ANK" evidence="2">
    <location>
        <begin position="172"/>
        <end position="204"/>
    </location>
</feature>
<dbReference type="InParanoid" id="A0A0D2X133"/>
<feature type="region of interest" description="Disordered" evidence="4">
    <location>
        <begin position="340"/>
        <end position="372"/>
    </location>
</feature>
<evidence type="ECO:0000259" key="5">
    <source>
        <dbReference type="PROSITE" id="PS50002"/>
    </source>
</evidence>
<dbReference type="RefSeq" id="XP_004364328.2">
    <property type="nucleotide sequence ID" value="XM_004364271.2"/>
</dbReference>